<dbReference type="EMBL" id="JABVXQ010000016">
    <property type="protein sequence ID" value="KAF6073468.1"/>
    <property type="molecule type" value="Genomic_DNA"/>
</dbReference>
<feature type="region of interest" description="Disordered" evidence="1">
    <location>
        <begin position="139"/>
        <end position="158"/>
    </location>
</feature>
<evidence type="ECO:0000313" key="2">
    <source>
        <dbReference type="EMBL" id="KAF6073468.1"/>
    </source>
</evidence>
<accession>A0A833YFW7</accession>
<gene>
    <name evidence="2" type="ORF">HJG60_009592</name>
</gene>
<feature type="region of interest" description="Disordered" evidence="1">
    <location>
        <begin position="1"/>
        <end position="31"/>
    </location>
</feature>
<organism evidence="2 3">
    <name type="scientific">Phyllostomus discolor</name>
    <name type="common">pale spear-nosed bat</name>
    <dbReference type="NCBI Taxonomy" id="89673"/>
    <lineage>
        <taxon>Eukaryota</taxon>
        <taxon>Metazoa</taxon>
        <taxon>Chordata</taxon>
        <taxon>Craniata</taxon>
        <taxon>Vertebrata</taxon>
        <taxon>Euteleostomi</taxon>
        <taxon>Mammalia</taxon>
        <taxon>Eutheria</taxon>
        <taxon>Laurasiatheria</taxon>
        <taxon>Chiroptera</taxon>
        <taxon>Yangochiroptera</taxon>
        <taxon>Phyllostomidae</taxon>
        <taxon>Phyllostominae</taxon>
        <taxon>Phyllostomus</taxon>
    </lineage>
</organism>
<evidence type="ECO:0000313" key="3">
    <source>
        <dbReference type="Proteomes" id="UP000664940"/>
    </source>
</evidence>
<proteinExistence type="predicted"/>
<dbReference type="Proteomes" id="UP000664940">
    <property type="component" value="Unassembled WGS sequence"/>
</dbReference>
<protein>
    <submittedName>
        <fullName evidence="2">Uncharacterized protein</fullName>
    </submittedName>
</protein>
<evidence type="ECO:0000256" key="1">
    <source>
        <dbReference type="SAM" id="MobiDB-lite"/>
    </source>
</evidence>
<name>A0A833YFW7_9CHIR</name>
<reference evidence="2 3" key="1">
    <citation type="journal article" date="2020" name="Nature">
        <title>Six reference-quality genomes reveal evolution of bat adaptations.</title>
        <authorList>
            <person name="Jebb D."/>
            <person name="Huang Z."/>
            <person name="Pippel M."/>
            <person name="Hughes G.M."/>
            <person name="Lavrichenko K."/>
            <person name="Devanna P."/>
            <person name="Winkler S."/>
            <person name="Jermiin L.S."/>
            <person name="Skirmuntt E.C."/>
            <person name="Katzourakis A."/>
            <person name="Burkitt-Gray L."/>
            <person name="Ray D.A."/>
            <person name="Sullivan K.A.M."/>
            <person name="Roscito J.G."/>
            <person name="Kirilenko B.M."/>
            <person name="Davalos L.M."/>
            <person name="Corthals A.P."/>
            <person name="Power M.L."/>
            <person name="Jones G."/>
            <person name="Ransome R.D."/>
            <person name="Dechmann D.K.N."/>
            <person name="Locatelli A.G."/>
            <person name="Puechmaille S.J."/>
            <person name="Fedrigo O."/>
            <person name="Jarvis E.D."/>
            <person name="Hiller M."/>
            <person name="Vernes S.C."/>
            <person name="Myers E.W."/>
            <person name="Teeling E.C."/>
        </authorList>
    </citation>
    <scope>NUCLEOTIDE SEQUENCE [LARGE SCALE GENOMIC DNA]</scope>
    <source>
        <strain evidence="2">Bat1K_MPI-CBG_1</strain>
    </source>
</reference>
<dbReference type="AlphaFoldDB" id="A0A833YFW7"/>
<sequence length="171" mass="18113">MEERLEGSAGAKWPHGPCKGVETSPSAGGEAEGFAWGSHRVRCVFQDHRLQELGATEDGWKLRIEVCDDKDRNLPGVLVPWESGGKPRGTMRGSGFQDPPPESVPPLQGDSGASGPCTGSAGLRPLVAGGGPVLTRFPGPWPLLQRGEGEGGEPFHSTVRPALKKAWLDTQ</sequence>
<feature type="region of interest" description="Disordered" evidence="1">
    <location>
        <begin position="75"/>
        <end position="124"/>
    </location>
</feature>
<comment type="caution">
    <text evidence="2">The sequence shown here is derived from an EMBL/GenBank/DDBJ whole genome shotgun (WGS) entry which is preliminary data.</text>
</comment>